<dbReference type="GO" id="GO:0005968">
    <property type="term" value="C:Rab-protein geranylgeranyltransferase complex"/>
    <property type="evidence" value="ECO:0007669"/>
    <property type="project" value="TreeGrafter"/>
</dbReference>
<dbReference type="Pfam" id="PF01239">
    <property type="entry name" value="PPTA"/>
    <property type="match status" value="3"/>
</dbReference>
<comment type="similarity">
    <text evidence="1 6">Belongs to the protein prenyltransferase subunit alpha family.</text>
</comment>
<dbReference type="InterPro" id="IPR002088">
    <property type="entry name" value="Prenyl_trans_a"/>
</dbReference>
<dbReference type="GO" id="GO:0097354">
    <property type="term" value="P:prenylation"/>
    <property type="evidence" value="ECO:0007669"/>
    <property type="project" value="UniProtKB-UniRule"/>
</dbReference>
<keyword evidence="4" id="KW-0677">Repeat</keyword>
<evidence type="ECO:0000256" key="6">
    <source>
        <dbReference type="RuleBase" id="RU367120"/>
    </source>
</evidence>
<evidence type="ECO:0000313" key="9">
    <source>
        <dbReference type="Proteomes" id="UP001174691"/>
    </source>
</evidence>
<feature type="compositionally biased region" description="Polar residues" evidence="7">
    <location>
        <begin position="113"/>
        <end position="123"/>
    </location>
</feature>
<dbReference type="PROSITE" id="PS51147">
    <property type="entry name" value="PFTA"/>
    <property type="match status" value="4"/>
</dbReference>
<accession>A0AA38SA83</accession>
<dbReference type="AlphaFoldDB" id="A0AA38SA83"/>
<evidence type="ECO:0000256" key="4">
    <source>
        <dbReference type="ARBA" id="ARBA00022737"/>
    </source>
</evidence>
<keyword evidence="9" id="KW-1185">Reference proteome</keyword>
<dbReference type="Proteomes" id="UP001174691">
    <property type="component" value="Unassembled WGS sequence"/>
</dbReference>
<sequence>MSTHDVPRTSGHRTEEQQRQELEKIKKYRELEEQFYSQTSSSSFEYTPALFQLTIKLLKLNPEYFTVWNVRRHLLISSLSPKSSSGPSRSTGCSSSSSSGTTTALSGASSQSRSAETLPSPESRTAGRDGQNGTTREGEGSKSKEADKKNAAAAENDANAIQSELAFIFPLLKDYPKCYWIWNYRRWILELAIKYLPVTTARRVWEEELGLDSMMLTRDRRNYHAWAYRRYLVAKLESTELGGKSMVEEEFGYTTRMTSADLSNFSAWHNRSKLIPRLLDERGASDFERRAFFDEELGRVKEALNVGPEDQSLWFYHQYLMSSITDYVGRATIVPNLDLEERVTYVTTEIEEIEELLEDFKDVKWIYEALLEYTLSLQQLEERELDAAEKERLGLWLGKLRELDPLRNGRWDDVEVDCKL</sequence>
<feature type="compositionally biased region" description="Basic and acidic residues" evidence="7">
    <location>
        <begin position="136"/>
        <end position="150"/>
    </location>
</feature>
<proteinExistence type="inferred from homology"/>
<name>A0AA38SA83_9PEZI</name>
<feature type="region of interest" description="Disordered" evidence="7">
    <location>
        <begin position="79"/>
        <end position="151"/>
    </location>
</feature>
<evidence type="ECO:0000256" key="7">
    <source>
        <dbReference type="SAM" id="MobiDB-lite"/>
    </source>
</evidence>
<dbReference type="Gene3D" id="1.25.40.120">
    <property type="entry name" value="Protein prenylyltransferase"/>
    <property type="match status" value="2"/>
</dbReference>
<dbReference type="EC" id="2.5.1.60" evidence="6"/>
<comment type="catalytic activity">
    <reaction evidence="5 6">
        <text>geranylgeranyl diphosphate + L-cysteinyl-[protein] = S-geranylgeranyl-L-cysteinyl-[protein] + diphosphate</text>
        <dbReference type="Rhea" id="RHEA:21240"/>
        <dbReference type="Rhea" id="RHEA-COMP:10131"/>
        <dbReference type="Rhea" id="RHEA-COMP:11537"/>
        <dbReference type="ChEBI" id="CHEBI:29950"/>
        <dbReference type="ChEBI" id="CHEBI:33019"/>
        <dbReference type="ChEBI" id="CHEBI:57533"/>
        <dbReference type="ChEBI" id="CHEBI:86021"/>
        <dbReference type="EC" id="2.5.1.60"/>
    </reaction>
</comment>
<evidence type="ECO:0000256" key="3">
    <source>
        <dbReference type="ARBA" id="ARBA00022679"/>
    </source>
</evidence>
<evidence type="ECO:0000256" key="2">
    <source>
        <dbReference type="ARBA" id="ARBA00022602"/>
    </source>
</evidence>
<feature type="compositionally biased region" description="Low complexity" evidence="7">
    <location>
        <begin position="79"/>
        <end position="112"/>
    </location>
</feature>
<feature type="compositionally biased region" description="Basic and acidic residues" evidence="7">
    <location>
        <begin position="12"/>
        <end position="22"/>
    </location>
</feature>
<keyword evidence="3 6" id="KW-0808">Transferase</keyword>
<reference evidence="8" key="1">
    <citation type="submission" date="2022-07" db="EMBL/GenBank/DDBJ databases">
        <title>Fungi with potential for degradation of polypropylene.</title>
        <authorList>
            <person name="Gostincar C."/>
        </authorList>
    </citation>
    <scope>NUCLEOTIDE SEQUENCE</scope>
    <source>
        <strain evidence="8">EXF-13287</strain>
    </source>
</reference>
<dbReference type="EMBL" id="JANBVN010000057">
    <property type="protein sequence ID" value="KAJ9152300.1"/>
    <property type="molecule type" value="Genomic_DNA"/>
</dbReference>
<gene>
    <name evidence="8" type="ORF">NKR19_g4546</name>
</gene>
<evidence type="ECO:0000256" key="5">
    <source>
        <dbReference type="ARBA" id="ARBA00047658"/>
    </source>
</evidence>
<evidence type="ECO:0000256" key="1">
    <source>
        <dbReference type="ARBA" id="ARBA00006734"/>
    </source>
</evidence>
<protein>
    <recommendedName>
        <fullName evidence="6">Geranylgeranyl transferase type-2 subunit alpha</fullName>
        <ecNumber evidence="6">2.5.1.60</ecNumber>
    </recommendedName>
    <alternativeName>
        <fullName evidence="6">Geranylgeranyl transferase type II subunit alpha</fullName>
    </alternativeName>
</protein>
<comment type="function">
    <text evidence="6">Catalyzes the transfer of a geranyl-geranyl moiety from geranyl-geranyl pyrophosphate to cysteines occuring in specific C-terminal amino acid sequences.</text>
</comment>
<dbReference type="PANTHER" id="PTHR11129">
    <property type="entry name" value="PROTEIN FARNESYLTRANSFERASE ALPHA SUBUNIT/RAB GERANYLGERANYL TRANSFERASE ALPHA SUBUNIT"/>
    <property type="match status" value="1"/>
</dbReference>
<organism evidence="8 9">
    <name type="scientific">Coniochaeta hoffmannii</name>
    <dbReference type="NCBI Taxonomy" id="91930"/>
    <lineage>
        <taxon>Eukaryota</taxon>
        <taxon>Fungi</taxon>
        <taxon>Dikarya</taxon>
        <taxon>Ascomycota</taxon>
        <taxon>Pezizomycotina</taxon>
        <taxon>Sordariomycetes</taxon>
        <taxon>Sordariomycetidae</taxon>
        <taxon>Coniochaetales</taxon>
        <taxon>Coniochaetaceae</taxon>
        <taxon>Coniochaeta</taxon>
    </lineage>
</organism>
<dbReference type="SUPFAM" id="SSF48439">
    <property type="entry name" value="Protein prenylyltransferase"/>
    <property type="match status" value="1"/>
</dbReference>
<keyword evidence="2 6" id="KW-0637">Prenyltransferase</keyword>
<dbReference type="PANTHER" id="PTHR11129:SF2">
    <property type="entry name" value="GERANYLGERANYL TRANSFERASE TYPE-2 SUBUNIT ALPHA"/>
    <property type="match status" value="1"/>
</dbReference>
<dbReference type="GO" id="GO:0004663">
    <property type="term" value="F:Rab geranylgeranyltransferase activity"/>
    <property type="evidence" value="ECO:0007669"/>
    <property type="project" value="UniProtKB-UniRule"/>
</dbReference>
<comment type="caution">
    <text evidence="8">The sequence shown here is derived from an EMBL/GenBank/DDBJ whole genome shotgun (WGS) entry which is preliminary data.</text>
</comment>
<evidence type="ECO:0000313" key="8">
    <source>
        <dbReference type="EMBL" id="KAJ9152300.1"/>
    </source>
</evidence>
<feature type="region of interest" description="Disordered" evidence="7">
    <location>
        <begin position="1"/>
        <end position="22"/>
    </location>
</feature>